<dbReference type="InterPro" id="IPR035919">
    <property type="entry name" value="EAL_sf"/>
</dbReference>
<dbReference type="PROSITE" id="PS50112">
    <property type="entry name" value="PAS"/>
    <property type="match status" value="1"/>
</dbReference>
<dbReference type="SUPFAM" id="SSF55073">
    <property type="entry name" value="Nucleotide cyclase"/>
    <property type="match status" value="1"/>
</dbReference>
<dbReference type="Pfam" id="PF00563">
    <property type="entry name" value="EAL"/>
    <property type="match status" value="1"/>
</dbReference>
<evidence type="ECO:0000313" key="4">
    <source>
        <dbReference type="EMBL" id="MCB8888340.1"/>
    </source>
</evidence>
<dbReference type="NCBIfam" id="TIGR00229">
    <property type="entry name" value="sensory_box"/>
    <property type="match status" value="1"/>
</dbReference>
<dbReference type="CDD" id="cd01949">
    <property type="entry name" value="GGDEF"/>
    <property type="match status" value="1"/>
</dbReference>
<dbReference type="Pfam" id="PF13426">
    <property type="entry name" value="PAS_9"/>
    <property type="match status" value="1"/>
</dbReference>
<keyword evidence="5" id="KW-1185">Reference proteome</keyword>
<evidence type="ECO:0000259" key="3">
    <source>
        <dbReference type="PROSITE" id="PS50887"/>
    </source>
</evidence>
<sequence>MTAISVEQEYRLSKTIKRLRDFPSTTTVARRPLFDLPKEQSLAQQHRDLAPPSDASLSVVVSNAALSPGETAFGHANEAIIITDAANRISDVNPAFCELTGLSRAAVLGHCLESFSILALEDGRPSRLTGDIQLRDRSKSQVSYKSHDGRFYPAMMSTNRVRDEQGRVACHVIVLSDLSAIPAHARHLNREIYFDSLTGLPNLQLLTQLIQESIQHAEARDLPLAVCSLDIDHFQILNERLGAQAADTLLAAFSRRVSHLLFGDDVLARVGGDEFVLLLHHSVDEAYFEALLNSIRQPMMIDGHSIYLTVSLGVTLYPDDYAQGDVLLRHANQAMYRAKQRGRDTYHFFDPDQDRLLQARNEQRQRFLDALDNDELRLFYQPQVDMRSGRVVGLEALVRWQHPQEGLLSPAAFLPIVESTPLEVDLGEWVLGEALRQLAEWQRAGTALPVSVNISPSHLLVKDFSQRLSAFLATHPNVCPSLLKLEVLESAAIHDTQSALVNMACCQTLGVGFAIDDFGTGFSSLTHLRQLPVNLIKIDQSFVRDMLVDQDDMAIVESVIYMANRFKKPMIAEGVETLAHAEALLSLGCDLAQGYGIARPMPAEEVPEWLRRWPERREWQALAPARGSP</sequence>
<comment type="caution">
    <text evidence="4">The sequence shown here is derived from an EMBL/GenBank/DDBJ whole genome shotgun (WGS) entry which is preliminary data.</text>
</comment>
<evidence type="ECO:0000259" key="2">
    <source>
        <dbReference type="PROSITE" id="PS50883"/>
    </source>
</evidence>
<gene>
    <name evidence="4" type="ORF">GEV37_04260</name>
</gene>
<organism evidence="4 5">
    <name type="scientific">Vreelandella malpeensis</name>
    <dbReference type="NCBI Taxonomy" id="1172368"/>
    <lineage>
        <taxon>Bacteria</taxon>
        <taxon>Pseudomonadati</taxon>
        <taxon>Pseudomonadota</taxon>
        <taxon>Gammaproteobacteria</taxon>
        <taxon>Oceanospirillales</taxon>
        <taxon>Halomonadaceae</taxon>
        <taxon>Vreelandella</taxon>
    </lineage>
</organism>
<proteinExistence type="predicted"/>
<dbReference type="Proteomes" id="UP001319882">
    <property type="component" value="Unassembled WGS sequence"/>
</dbReference>
<dbReference type="PROSITE" id="PS50883">
    <property type="entry name" value="EAL"/>
    <property type="match status" value="1"/>
</dbReference>
<dbReference type="PROSITE" id="PS50887">
    <property type="entry name" value="GGDEF"/>
    <property type="match status" value="1"/>
</dbReference>
<dbReference type="InterPro" id="IPR043128">
    <property type="entry name" value="Rev_trsase/Diguanyl_cyclase"/>
</dbReference>
<dbReference type="SUPFAM" id="SSF141868">
    <property type="entry name" value="EAL domain-like"/>
    <property type="match status" value="1"/>
</dbReference>
<dbReference type="SMART" id="SM00052">
    <property type="entry name" value="EAL"/>
    <property type="match status" value="1"/>
</dbReference>
<dbReference type="Gene3D" id="3.30.450.20">
    <property type="entry name" value="PAS domain"/>
    <property type="match status" value="1"/>
</dbReference>
<feature type="domain" description="GGDEF" evidence="3">
    <location>
        <begin position="222"/>
        <end position="351"/>
    </location>
</feature>
<dbReference type="PANTHER" id="PTHR44757">
    <property type="entry name" value="DIGUANYLATE CYCLASE DGCP"/>
    <property type="match status" value="1"/>
</dbReference>
<dbReference type="Pfam" id="PF00990">
    <property type="entry name" value="GGDEF"/>
    <property type="match status" value="1"/>
</dbReference>
<dbReference type="InterPro" id="IPR000160">
    <property type="entry name" value="GGDEF_dom"/>
</dbReference>
<name>A0ABS8DQ23_9GAMM</name>
<dbReference type="CDD" id="cd00130">
    <property type="entry name" value="PAS"/>
    <property type="match status" value="1"/>
</dbReference>
<feature type="domain" description="PAS" evidence="1">
    <location>
        <begin position="76"/>
        <end position="109"/>
    </location>
</feature>
<dbReference type="PANTHER" id="PTHR44757:SF2">
    <property type="entry name" value="BIOFILM ARCHITECTURE MAINTENANCE PROTEIN MBAA"/>
    <property type="match status" value="1"/>
</dbReference>
<dbReference type="InterPro" id="IPR035965">
    <property type="entry name" value="PAS-like_dom_sf"/>
</dbReference>
<feature type="domain" description="EAL" evidence="2">
    <location>
        <begin position="360"/>
        <end position="614"/>
    </location>
</feature>
<accession>A0ABS8DQ23</accession>
<dbReference type="NCBIfam" id="TIGR00254">
    <property type="entry name" value="GGDEF"/>
    <property type="match status" value="1"/>
</dbReference>
<evidence type="ECO:0000313" key="5">
    <source>
        <dbReference type="Proteomes" id="UP001319882"/>
    </source>
</evidence>
<dbReference type="SMART" id="SM00091">
    <property type="entry name" value="PAS"/>
    <property type="match status" value="1"/>
</dbReference>
<dbReference type="Gene3D" id="3.30.70.270">
    <property type="match status" value="1"/>
</dbReference>
<dbReference type="InterPro" id="IPR001633">
    <property type="entry name" value="EAL_dom"/>
</dbReference>
<dbReference type="SUPFAM" id="SSF55785">
    <property type="entry name" value="PYP-like sensor domain (PAS domain)"/>
    <property type="match status" value="1"/>
</dbReference>
<reference evidence="4 5" key="1">
    <citation type="journal article" date="2021" name="Sci. Rep.">
        <title>Genome analysis of a halophilic bacterium Halomonas malpeensis YU-PRIM-29(T) reveals its exopolysaccharide and pigment producing capabilities.</title>
        <authorList>
            <person name="Athmika"/>
            <person name="Ghate S.D."/>
            <person name="Arun A.B."/>
            <person name="Rao S.S."/>
            <person name="Kumar S.T.A."/>
            <person name="Kandiyil M.K."/>
            <person name="Saptami K."/>
            <person name="Rekha P.D."/>
        </authorList>
    </citation>
    <scope>NUCLEOTIDE SEQUENCE [LARGE SCALE GENOMIC DNA]</scope>
    <source>
        <strain evidence="5">prim 29</strain>
    </source>
</reference>
<dbReference type="Gene3D" id="3.20.20.450">
    <property type="entry name" value="EAL domain"/>
    <property type="match status" value="1"/>
</dbReference>
<dbReference type="EMBL" id="WHVL01000001">
    <property type="protein sequence ID" value="MCB8888340.1"/>
    <property type="molecule type" value="Genomic_DNA"/>
</dbReference>
<evidence type="ECO:0000259" key="1">
    <source>
        <dbReference type="PROSITE" id="PS50112"/>
    </source>
</evidence>
<dbReference type="InterPro" id="IPR029787">
    <property type="entry name" value="Nucleotide_cyclase"/>
</dbReference>
<dbReference type="CDD" id="cd01948">
    <property type="entry name" value="EAL"/>
    <property type="match status" value="1"/>
</dbReference>
<dbReference type="InterPro" id="IPR000014">
    <property type="entry name" value="PAS"/>
</dbReference>
<protein>
    <submittedName>
        <fullName evidence="4">EAL domain-containing protein</fullName>
    </submittedName>
</protein>
<dbReference type="SMART" id="SM00267">
    <property type="entry name" value="GGDEF"/>
    <property type="match status" value="1"/>
</dbReference>
<dbReference type="InterPro" id="IPR052155">
    <property type="entry name" value="Biofilm_reg_signaling"/>
</dbReference>